<dbReference type="Gene3D" id="3.60.21.10">
    <property type="match status" value="1"/>
</dbReference>
<proteinExistence type="predicted"/>
<dbReference type="InterPro" id="IPR050126">
    <property type="entry name" value="Ap4A_hydrolase"/>
</dbReference>
<evidence type="ECO:0000313" key="3">
    <source>
        <dbReference type="Proteomes" id="UP000716906"/>
    </source>
</evidence>
<name>A0ABS2ECC2_9FIRM</name>
<dbReference type="PANTHER" id="PTHR42850:SF11">
    <property type="entry name" value="BIS(5'-NUCLEOSYL)-TETRAPHOSPHATASE [SYMMETRICAL]"/>
    <property type="match status" value="1"/>
</dbReference>
<sequence>MDDKRGEFFMTYVMSDIHGDYSSFYNMLVKINFSSFDKLFILGDVVDKGPDNLCLLGFIRSMPNIFLIKGNHEYLFERYLQGTVSAELWDACGGSITRKEAEGLTEEKKADMFQYLRSLPVYEIVTVGGNEYFLTHSGYNADYDVFHSGMGLIDIKESVDQAVKADQERYLFSNDIHYIPAVLKFDKKIIVGHYPTFLIPGHKMYSIFYGEKFFDIDTGNERRDEGGRLACLRLDDGKEFYI</sequence>
<dbReference type="Proteomes" id="UP000716906">
    <property type="component" value="Unassembled WGS sequence"/>
</dbReference>
<evidence type="ECO:0000259" key="1">
    <source>
        <dbReference type="Pfam" id="PF00149"/>
    </source>
</evidence>
<dbReference type="EMBL" id="JACLYY010000019">
    <property type="protein sequence ID" value="MBM6739268.1"/>
    <property type="molecule type" value="Genomic_DNA"/>
</dbReference>
<evidence type="ECO:0000313" key="2">
    <source>
        <dbReference type="EMBL" id="MBM6739268.1"/>
    </source>
</evidence>
<dbReference type="Pfam" id="PF00149">
    <property type="entry name" value="Metallophos"/>
    <property type="match status" value="1"/>
</dbReference>
<organism evidence="2 3">
    <name type="scientific">Faecalicatena fissicatena</name>
    <dbReference type="NCBI Taxonomy" id="290055"/>
    <lineage>
        <taxon>Bacteria</taxon>
        <taxon>Bacillati</taxon>
        <taxon>Bacillota</taxon>
        <taxon>Clostridia</taxon>
        <taxon>Lachnospirales</taxon>
        <taxon>Lachnospiraceae</taxon>
        <taxon>Faecalicatena</taxon>
    </lineage>
</organism>
<feature type="domain" description="Calcineurin-like phosphoesterase" evidence="1">
    <location>
        <begin position="12"/>
        <end position="197"/>
    </location>
</feature>
<gene>
    <name evidence="2" type="ORF">H7U36_14365</name>
</gene>
<comment type="caution">
    <text evidence="2">The sequence shown here is derived from an EMBL/GenBank/DDBJ whole genome shotgun (WGS) entry which is preliminary data.</text>
</comment>
<dbReference type="InterPro" id="IPR029052">
    <property type="entry name" value="Metallo-depent_PP-like"/>
</dbReference>
<dbReference type="PANTHER" id="PTHR42850">
    <property type="entry name" value="METALLOPHOSPHOESTERASE"/>
    <property type="match status" value="1"/>
</dbReference>
<reference evidence="2 3" key="1">
    <citation type="journal article" date="2021" name="Sci. Rep.">
        <title>The distribution of antibiotic resistance genes in chicken gut microbiota commensals.</title>
        <authorList>
            <person name="Juricova H."/>
            <person name="Matiasovicova J."/>
            <person name="Kubasova T."/>
            <person name="Cejkova D."/>
            <person name="Rychlik I."/>
        </authorList>
    </citation>
    <scope>NUCLEOTIDE SEQUENCE [LARGE SCALE GENOMIC DNA]</scope>
    <source>
        <strain evidence="2 3">An773</strain>
    </source>
</reference>
<keyword evidence="3" id="KW-1185">Reference proteome</keyword>
<dbReference type="SUPFAM" id="SSF56300">
    <property type="entry name" value="Metallo-dependent phosphatases"/>
    <property type="match status" value="1"/>
</dbReference>
<accession>A0ABS2ECC2</accession>
<protein>
    <submittedName>
        <fullName evidence="2">Metallophosphoesterase</fullName>
    </submittedName>
</protein>
<dbReference type="InterPro" id="IPR004843">
    <property type="entry name" value="Calcineurin-like_PHP"/>
</dbReference>